<accession>A0A085TSB7</accession>
<sequence length="206" mass="22789">MNEARKDHWDRIYGSKSDSDLSWHQDAPETSLGLAECAGLTPDTRVIDVGAGTSRVVDGLIARGLHDLSVLDLSQTALDAQRARLGPRGADVEWIVADISRWSPQRVYNLWHDRAVFHFLVDPSDRAAYVTRLSRALRIGGHAIIATFAPDGPETCSGLPVRRYSPEALGGVLGPNFELVAKRFQKHTTPSGNLQSFQFSLFRKLR</sequence>
<reference evidence="2 3" key="2">
    <citation type="journal article" date="2015" name="Antonie Van Leeuwenhoek">
        <title>Thioclava indica sp. nov., isolated from surface seawater of the Indian Ocean.</title>
        <authorList>
            <person name="Liu Y."/>
            <person name="Lai Q."/>
            <person name="Du J."/>
            <person name="Xu H."/>
            <person name="Jiang L."/>
            <person name="Shao Z."/>
        </authorList>
    </citation>
    <scope>NUCLEOTIDE SEQUENCE [LARGE SCALE GENOMIC DNA]</scope>
    <source>
        <strain evidence="2 3">13D2W-2</strain>
    </source>
</reference>
<dbReference type="RefSeq" id="WP_038148484.1">
    <property type="nucleotide sequence ID" value="NZ_AQRC01000017.1"/>
</dbReference>
<keyword evidence="3" id="KW-1185">Reference proteome</keyword>
<dbReference type="OrthoDB" id="9788660at2"/>
<dbReference type="PANTHER" id="PTHR12843:SF5">
    <property type="entry name" value="EEF1A LYSINE METHYLTRANSFERASE 2"/>
    <property type="match status" value="1"/>
</dbReference>
<reference evidence="3" key="1">
    <citation type="submission" date="2013-04" db="EMBL/GenBank/DDBJ databases">
        <title>Thioclava sp. 13D2W-2 Genome Sequencing.</title>
        <authorList>
            <person name="Lai Q."/>
            <person name="Li G."/>
            <person name="Shao Z."/>
        </authorList>
    </citation>
    <scope>NUCLEOTIDE SEQUENCE [LARGE SCALE GENOMIC DNA]</scope>
    <source>
        <strain evidence="3">13D2W-2</strain>
    </source>
</reference>
<gene>
    <name evidence="2" type="ORF">DW2_17390</name>
</gene>
<dbReference type="CDD" id="cd02440">
    <property type="entry name" value="AdoMet_MTases"/>
    <property type="match status" value="1"/>
</dbReference>
<dbReference type="InterPro" id="IPR041698">
    <property type="entry name" value="Methyltransf_25"/>
</dbReference>
<dbReference type="PATRIC" id="fig|1317124.6.peg.3505"/>
<organism evidence="2 3">
    <name type="scientific">Thioclava atlantica</name>
    <dbReference type="NCBI Taxonomy" id="1317124"/>
    <lineage>
        <taxon>Bacteria</taxon>
        <taxon>Pseudomonadati</taxon>
        <taxon>Pseudomonadota</taxon>
        <taxon>Alphaproteobacteria</taxon>
        <taxon>Rhodobacterales</taxon>
        <taxon>Paracoccaceae</taxon>
        <taxon>Thioclava</taxon>
    </lineage>
</organism>
<evidence type="ECO:0000259" key="1">
    <source>
        <dbReference type="Pfam" id="PF13649"/>
    </source>
</evidence>
<dbReference type="AlphaFoldDB" id="A0A085TSB7"/>
<dbReference type="PANTHER" id="PTHR12843">
    <property type="entry name" value="PROTEIN-LYSINE N-METHYLTRANSFERASE METTL10"/>
    <property type="match status" value="1"/>
</dbReference>
<evidence type="ECO:0000313" key="2">
    <source>
        <dbReference type="EMBL" id="KFE33614.1"/>
    </source>
</evidence>
<protein>
    <recommendedName>
        <fullName evidence="1">Methyltransferase domain-containing protein</fullName>
    </recommendedName>
</protein>
<comment type="caution">
    <text evidence="2">The sequence shown here is derived from an EMBL/GenBank/DDBJ whole genome shotgun (WGS) entry which is preliminary data.</text>
</comment>
<dbReference type="Pfam" id="PF13649">
    <property type="entry name" value="Methyltransf_25"/>
    <property type="match status" value="1"/>
</dbReference>
<dbReference type="STRING" id="1317124.DW2_17390"/>
<dbReference type="SUPFAM" id="SSF53335">
    <property type="entry name" value="S-adenosyl-L-methionine-dependent methyltransferases"/>
    <property type="match status" value="1"/>
</dbReference>
<dbReference type="InterPro" id="IPR029063">
    <property type="entry name" value="SAM-dependent_MTases_sf"/>
</dbReference>
<evidence type="ECO:0000313" key="3">
    <source>
        <dbReference type="Proteomes" id="UP000028607"/>
    </source>
</evidence>
<dbReference type="eggNOG" id="COG4106">
    <property type="taxonomic scope" value="Bacteria"/>
</dbReference>
<proteinExistence type="predicted"/>
<dbReference type="EMBL" id="AQRC01000017">
    <property type="protein sequence ID" value="KFE33614.1"/>
    <property type="molecule type" value="Genomic_DNA"/>
</dbReference>
<dbReference type="Gene3D" id="3.40.50.150">
    <property type="entry name" value="Vaccinia Virus protein VP39"/>
    <property type="match status" value="1"/>
</dbReference>
<dbReference type="Proteomes" id="UP000028607">
    <property type="component" value="Unassembled WGS sequence"/>
</dbReference>
<feature type="domain" description="Methyltransferase" evidence="1">
    <location>
        <begin position="46"/>
        <end position="141"/>
    </location>
</feature>
<name>A0A085TSB7_9RHOB</name>